<organism evidence="2 3">
    <name type="scientific">Mycolicibacterium arabiense</name>
    <dbReference type="NCBI Taxonomy" id="1286181"/>
    <lineage>
        <taxon>Bacteria</taxon>
        <taxon>Bacillati</taxon>
        <taxon>Actinomycetota</taxon>
        <taxon>Actinomycetes</taxon>
        <taxon>Mycobacteriales</taxon>
        <taxon>Mycobacteriaceae</taxon>
        <taxon>Mycolicibacterium</taxon>
    </lineage>
</organism>
<evidence type="ECO:0000256" key="1">
    <source>
        <dbReference type="SAM" id="Phobius"/>
    </source>
</evidence>
<accession>A0A7I7RPR3</accession>
<dbReference type="Proteomes" id="UP000467428">
    <property type="component" value="Plasmid pJCM18538"/>
</dbReference>
<dbReference type="AlphaFoldDB" id="A0A7I7RPR3"/>
<feature type="transmembrane region" description="Helical" evidence="1">
    <location>
        <begin position="45"/>
        <end position="62"/>
    </location>
</feature>
<protein>
    <submittedName>
        <fullName evidence="2">Uncharacterized protein</fullName>
    </submittedName>
</protein>
<feature type="transmembrane region" description="Helical" evidence="1">
    <location>
        <begin position="139"/>
        <end position="158"/>
    </location>
</feature>
<evidence type="ECO:0000313" key="3">
    <source>
        <dbReference type="Proteomes" id="UP000467428"/>
    </source>
</evidence>
<geneLocation type="plasmid" evidence="2">
    <name>pJCM18538</name>
</geneLocation>
<name>A0A7I7RPR3_9MYCO</name>
<feature type="transmembrane region" description="Helical" evidence="1">
    <location>
        <begin position="74"/>
        <end position="97"/>
    </location>
</feature>
<keyword evidence="1" id="KW-1133">Transmembrane helix</keyword>
<evidence type="ECO:0000313" key="2">
    <source>
        <dbReference type="EMBL" id="BBY46588.1"/>
    </source>
</evidence>
<feature type="transmembrane region" description="Helical" evidence="1">
    <location>
        <begin position="109"/>
        <end position="132"/>
    </location>
</feature>
<proteinExistence type="predicted"/>
<keyword evidence="1" id="KW-0472">Membrane</keyword>
<reference evidence="2 3" key="1">
    <citation type="journal article" date="2019" name="Emerg. Microbes Infect.">
        <title>Comprehensive subspecies identification of 175 nontuberculous mycobacteria species based on 7547 genomic profiles.</title>
        <authorList>
            <person name="Matsumoto Y."/>
            <person name="Kinjo T."/>
            <person name="Motooka D."/>
            <person name="Nabeya D."/>
            <person name="Jung N."/>
            <person name="Uechi K."/>
            <person name="Horii T."/>
            <person name="Iida T."/>
            <person name="Fujita J."/>
            <person name="Nakamura S."/>
        </authorList>
    </citation>
    <scope>NUCLEOTIDE SEQUENCE [LARGE SCALE GENOMIC DNA]</scope>
    <source>
        <strain evidence="2 3">JCM 18538</strain>
        <plasmid evidence="2">pJCM18538</plasmid>
    </source>
</reference>
<dbReference type="EMBL" id="AP022592">
    <property type="protein sequence ID" value="BBY46588.1"/>
    <property type="molecule type" value="Genomic_DNA"/>
</dbReference>
<sequence>MTAATPPPYRKPVEGPGAASRVNMEQWDALVDSSIERATATAEKWRTGLAAFVTVVTSVLLLKGPDAQKIALPWNLAVVIPLVAGAGLMILGLWRALEASAPSLTTVDYTSVVATYGTVRAYLVAAATAVTAQVDKAKFWVAWALVAFAFGIVAWWLVPIKEDAPKPLMTVTDHRGIVVACGTFVESKNNTITLRPRGTDTTVTAVLRDVSAIAVADKCGESSDGG</sequence>
<dbReference type="KEGG" id="marz:MARA_00180"/>
<keyword evidence="1" id="KW-0812">Transmembrane</keyword>
<keyword evidence="3" id="KW-1185">Reference proteome</keyword>
<gene>
    <name evidence="2" type="ORF">MARA_00180</name>
</gene>
<keyword evidence="2" id="KW-0614">Plasmid</keyword>